<sequence>MYAQSIRRFTRPTQTEKIKLRCFTAIANVDLRTTELFSPTNKTVKDLVIDGLFDQALEIYKQQLHPFGVNGNGSILPTVIKACSSAKSLFFGVQIHSFVLKTGFDSEPITANSLLSMYSKCSHVGYARLMFDTMPLRDTITWNSMITCYVRNGYHVEAIEMLREMYSSSFEPKPELVASILSVCGQTGDLRSGKEIHARLILSGSMELSIFQSTALVDMYSRCLNLKAAFHVFNQMKDRNEVSWTAMIKGCTSNKRYDESIQLFREMQIEGVKPNRVTVIVVLSACAALGALKQGKEIHAYAFHRGFESESHFAAALIDIYSKCKKALALATHIFYRLGTRDVVTWSSMIGSYSQIGDGNRAMEFFYQMLMEGIKPNSVTILAIVSACTSLLSVDYGCGVHGYILKSGLDLDVFVGNSLVNMYAKSGCLDASHQIFKEMRTKDSVSWSALIHGYGLHGYGAKALELFHEMQERKFVPDNITFLAALSTCNHSGLIAEGQYLFNDAIRDNKISLTLEHYACYIDLLGRSGKLEDACEIISHMPMKPNATIFSSLASACKIHGRLEAAEELAYRLIKLEPENVANYTLLCMVYAEAGKWGGVQKVREVMRMRGYRKSSGFSRIEVENRVNSNLN</sequence>
<dbReference type="AlphaFoldDB" id="A0A9Q0HCN9"/>
<evidence type="ECO:0000256" key="2">
    <source>
        <dbReference type="PROSITE-ProRule" id="PRU00708"/>
    </source>
</evidence>
<dbReference type="EMBL" id="JAMYWD010000008">
    <property type="protein sequence ID" value="KAJ4963360.1"/>
    <property type="molecule type" value="Genomic_DNA"/>
</dbReference>
<reference evidence="3" key="1">
    <citation type="journal article" date="2023" name="Plant J.">
        <title>The genome of the king protea, Protea cynaroides.</title>
        <authorList>
            <person name="Chang J."/>
            <person name="Duong T.A."/>
            <person name="Schoeman C."/>
            <person name="Ma X."/>
            <person name="Roodt D."/>
            <person name="Barker N."/>
            <person name="Li Z."/>
            <person name="Van de Peer Y."/>
            <person name="Mizrachi E."/>
        </authorList>
    </citation>
    <scope>NUCLEOTIDE SEQUENCE</scope>
    <source>
        <tissue evidence="3">Young leaves</tissue>
    </source>
</reference>
<protein>
    <recommendedName>
        <fullName evidence="5">Pentatricopeptide repeat-containing protein</fullName>
    </recommendedName>
</protein>
<feature type="repeat" description="PPR" evidence="2">
    <location>
        <begin position="412"/>
        <end position="442"/>
    </location>
</feature>
<dbReference type="Pfam" id="PF20431">
    <property type="entry name" value="E_motif"/>
    <property type="match status" value="1"/>
</dbReference>
<dbReference type="GO" id="GO:0003723">
    <property type="term" value="F:RNA binding"/>
    <property type="evidence" value="ECO:0007669"/>
    <property type="project" value="InterPro"/>
</dbReference>
<evidence type="ECO:0000256" key="1">
    <source>
        <dbReference type="ARBA" id="ARBA00022737"/>
    </source>
</evidence>
<dbReference type="FunFam" id="1.25.40.10:FF:000344">
    <property type="entry name" value="Pentatricopeptide repeat-containing protein"/>
    <property type="match status" value="1"/>
</dbReference>
<dbReference type="InterPro" id="IPR046848">
    <property type="entry name" value="E_motif"/>
</dbReference>
<organism evidence="3 4">
    <name type="scientific">Protea cynaroides</name>
    <dbReference type="NCBI Taxonomy" id="273540"/>
    <lineage>
        <taxon>Eukaryota</taxon>
        <taxon>Viridiplantae</taxon>
        <taxon>Streptophyta</taxon>
        <taxon>Embryophyta</taxon>
        <taxon>Tracheophyta</taxon>
        <taxon>Spermatophyta</taxon>
        <taxon>Magnoliopsida</taxon>
        <taxon>Proteales</taxon>
        <taxon>Proteaceae</taxon>
        <taxon>Protea</taxon>
    </lineage>
</organism>
<dbReference type="Proteomes" id="UP001141806">
    <property type="component" value="Unassembled WGS sequence"/>
</dbReference>
<dbReference type="Pfam" id="PF13041">
    <property type="entry name" value="PPR_2"/>
    <property type="match status" value="3"/>
</dbReference>
<evidence type="ECO:0000313" key="3">
    <source>
        <dbReference type="EMBL" id="KAJ4963360.1"/>
    </source>
</evidence>
<dbReference type="FunFam" id="1.25.40.10:FF:000031">
    <property type="entry name" value="Pentatricopeptide repeat-containing protein mitochondrial"/>
    <property type="match status" value="1"/>
</dbReference>
<dbReference type="InterPro" id="IPR046960">
    <property type="entry name" value="PPR_At4g14850-like_plant"/>
</dbReference>
<keyword evidence="4" id="KW-1185">Reference proteome</keyword>
<keyword evidence="1" id="KW-0677">Repeat</keyword>
<evidence type="ECO:0008006" key="5">
    <source>
        <dbReference type="Google" id="ProtNLM"/>
    </source>
</evidence>
<evidence type="ECO:0000313" key="4">
    <source>
        <dbReference type="Proteomes" id="UP001141806"/>
    </source>
</evidence>
<feature type="repeat" description="PPR" evidence="2">
    <location>
        <begin position="240"/>
        <end position="274"/>
    </location>
</feature>
<dbReference type="PANTHER" id="PTHR47926:SF347">
    <property type="entry name" value="PENTATRICOPEPTIDE REPEAT-CONTAINING PROTEIN"/>
    <property type="match status" value="1"/>
</dbReference>
<name>A0A9Q0HCN9_9MAGN</name>
<dbReference type="GO" id="GO:0009451">
    <property type="term" value="P:RNA modification"/>
    <property type="evidence" value="ECO:0007669"/>
    <property type="project" value="InterPro"/>
</dbReference>
<dbReference type="InterPro" id="IPR002885">
    <property type="entry name" value="PPR_rpt"/>
</dbReference>
<accession>A0A9Q0HCN9</accession>
<dbReference type="InterPro" id="IPR011990">
    <property type="entry name" value="TPR-like_helical_dom_sf"/>
</dbReference>
<feature type="repeat" description="PPR" evidence="2">
    <location>
        <begin position="443"/>
        <end position="477"/>
    </location>
</feature>
<dbReference type="Gene3D" id="1.25.40.10">
    <property type="entry name" value="Tetratricopeptide repeat domain"/>
    <property type="match status" value="5"/>
</dbReference>
<dbReference type="SUPFAM" id="SSF48452">
    <property type="entry name" value="TPR-like"/>
    <property type="match status" value="1"/>
</dbReference>
<proteinExistence type="predicted"/>
<dbReference type="Pfam" id="PF01535">
    <property type="entry name" value="PPR"/>
    <property type="match status" value="2"/>
</dbReference>
<dbReference type="PROSITE" id="PS51375">
    <property type="entry name" value="PPR"/>
    <property type="match status" value="5"/>
</dbReference>
<comment type="caution">
    <text evidence="3">The sequence shown here is derived from an EMBL/GenBank/DDBJ whole genome shotgun (WGS) entry which is preliminary data.</text>
</comment>
<dbReference type="FunFam" id="1.25.40.10:FF:000090">
    <property type="entry name" value="Pentatricopeptide repeat-containing protein, chloroplastic"/>
    <property type="match status" value="1"/>
</dbReference>
<feature type="repeat" description="PPR" evidence="2">
    <location>
        <begin position="138"/>
        <end position="172"/>
    </location>
</feature>
<feature type="repeat" description="PPR" evidence="2">
    <location>
        <begin position="342"/>
        <end position="376"/>
    </location>
</feature>
<dbReference type="OrthoDB" id="1871818at2759"/>
<dbReference type="NCBIfam" id="TIGR00756">
    <property type="entry name" value="PPR"/>
    <property type="match status" value="5"/>
</dbReference>
<dbReference type="PANTHER" id="PTHR47926">
    <property type="entry name" value="PENTATRICOPEPTIDE REPEAT-CONTAINING PROTEIN"/>
    <property type="match status" value="1"/>
</dbReference>
<gene>
    <name evidence="3" type="ORF">NE237_023299</name>
</gene>